<organism evidence="3 4">
    <name type="scientific">Thraustotheca clavata</name>
    <dbReference type="NCBI Taxonomy" id="74557"/>
    <lineage>
        <taxon>Eukaryota</taxon>
        <taxon>Sar</taxon>
        <taxon>Stramenopiles</taxon>
        <taxon>Oomycota</taxon>
        <taxon>Saprolegniomycetes</taxon>
        <taxon>Saprolegniales</taxon>
        <taxon>Achlyaceae</taxon>
        <taxon>Thraustotheca</taxon>
    </lineage>
</organism>
<evidence type="ECO:0000313" key="4">
    <source>
        <dbReference type="Proteomes" id="UP000243217"/>
    </source>
</evidence>
<dbReference type="Pfam" id="PF25342">
    <property type="entry name" value="GT_PLOD"/>
    <property type="match status" value="1"/>
</dbReference>
<dbReference type="Proteomes" id="UP000243217">
    <property type="component" value="Unassembled WGS sequence"/>
</dbReference>
<dbReference type="EMBL" id="JNBS01000392">
    <property type="protein sequence ID" value="OQS05991.1"/>
    <property type="molecule type" value="Genomic_DNA"/>
</dbReference>
<protein>
    <recommendedName>
        <fullName evidence="2">PLOD1-3-like GT domain-containing protein</fullName>
    </recommendedName>
</protein>
<dbReference type="AlphaFoldDB" id="A0A1W0A733"/>
<keyword evidence="4" id="KW-1185">Reference proteome</keyword>
<evidence type="ECO:0000256" key="1">
    <source>
        <dbReference type="SAM" id="MobiDB-lite"/>
    </source>
</evidence>
<evidence type="ECO:0000259" key="2">
    <source>
        <dbReference type="Pfam" id="PF25342"/>
    </source>
</evidence>
<accession>A0A1W0A733</accession>
<proteinExistence type="predicted"/>
<feature type="region of interest" description="Disordered" evidence="1">
    <location>
        <begin position="108"/>
        <end position="148"/>
    </location>
</feature>
<evidence type="ECO:0000313" key="3">
    <source>
        <dbReference type="EMBL" id="OQS05991.1"/>
    </source>
</evidence>
<feature type="domain" description="PLOD1-3-like GT" evidence="2">
    <location>
        <begin position="224"/>
        <end position="295"/>
    </location>
</feature>
<reference evidence="3 4" key="1">
    <citation type="journal article" date="2014" name="Genome Biol. Evol.">
        <title>The secreted proteins of Achlya hypogyna and Thraustotheca clavata identify the ancestral oomycete secretome and reveal gene acquisitions by horizontal gene transfer.</title>
        <authorList>
            <person name="Misner I."/>
            <person name="Blouin N."/>
            <person name="Leonard G."/>
            <person name="Richards T.A."/>
            <person name="Lane C.E."/>
        </authorList>
    </citation>
    <scope>NUCLEOTIDE SEQUENCE [LARGE SCALE GENOMIC DNA]</scope>
    <source>
        <strain evidence="3 4">ATCC 34112</strain>
    </source>
</reference>
<sequence>MYGSCADPTGNYRQRQGEGQFFLDIDRNVRVPVKVSICYLQMSNNQRSGCSWRTLSKGLVLCLAVGMCGLLFIDVTLINRSDLIWNHNSDTESKIISLSTTTRALNASENATNPSFNTTSNSTEAAQLESPNNESSKSTTIDLPDTPAPTTMEWVPPMLENKPKGTFKPQNIRFLTLADDKRHEICTLAASIYQQGNVLEVMGWDYSDTFFDGTSCGTRCHTPPGNTNNRFGQEKKLYWLLHYIEKKPDLHDDDLVLFTDAWDVIVNGDTTKLTELFLKHTNHERGIIFNGEPTCGDSFGIWGSYGDKLRNRNWRIKFEKKQTERGISGNDMCSAIAAKTLSNTLIPGPNWSLGSGGILGDVKSIREFLQRVHQIRKEQEDEYNNSPINSFLFEGDQILFQIAYLRFPDINVKIDANSEIFFVISYYISNGDFNEFIPGQGCTSNYMANGTSSRFAWNDVAPVFFHFPGGYKYMFDSCARPTIEYRRQRGAGQYFIDVDRSTNVSIKSICSSFA</sequence>
<feature type="compositionally biased region" description="Low complexity" evidence="1">
    <location>
        <begin position="110"/>
        <end position="123"/>
    </location>
</feature>
<name>A0A1W0A733_9STRA</name>
<feature type="compositionally biased region" description="Polar residues" evidence="1">
    <location>
        <begin position="129"/>
        <end position="141"/>
    </location>
</feature>
<dbReference type="InterPro" id="IPR057589">
    <property type="entry name" value="GT_PLOD"/>
</dbReference>
<comment type="caution">
    <text evidence="3">The sequence shown here is derived from an EMBL/GenBank/DDBJ whole genome shotgun (WGS) entry which is preliminary data.</text>
</comment>
<dbReference type="CDD" id="cd22997">
    <property type="entry name" value="GT_LH"/>
    <property type="match status" value="1"/>
</dbReference>
<gene>
    <name evidence="3" type="ORF">THRCLA_01931</name>
</gene>
<dbReference type="OrthoDB" id="69177at2759"/>